<dbReference type="AlphaFoldDB" id="A0A418SSB3"/>
<dbReference type="SUPFAM" id="SSF52540">
    <property type="entry name" value="P-loop containing nucleoside triphosphate hydrolases"/>
    <property type="match status" value="1"/>
</dbReference>
<dbReference type="InterPro" id="IPR027417">
    <property type="entry name" value="P-loop_NTPase"/>
</dbReference>
<keyword evidence="2" id="KW-1185">Reference proteome</keyword>
<dbReference type="RefSeq" id="WP_119750416.1">
    <property type="nucleotide sequence ID" value="NZ_QZCG01000010.1"/>
</dbReference>
<evidence type="ECO:0008006" key="3">
    <source>
        <dbReference type="Google" id="ProtNLM"/>
    </source>
</evidence>
<evidence type="ECO:0000313" key="1">
    <source>
        <dbReference type="EMBL" id="RJE83767.1"/>
    </source>
</evidence>
<gene>
    <name evidence="1" type="ORF">D3P04_15340</name>
</gene>
<dbReference type="EMBL" id="QZCG01000010">
    <property type="protein sequence ID" value="RJE83767.1"/>
    <property type="molecule type" value="Genomic_DNA"/>
</dbReference>
<reference evidence="2" key="1">
    <citation type="submission" date="2018-09" db="EMBL/GenBank/DDBJ databases">
        <title>Acidovorax cavernicola nov. sp. isolated from Gruta de las Maravillas (Aracena, Spain).</title>
        <authorList>
            <person name="Jurado V."/>
            <person name="Gutierrez-Patricio S."/>
            <person name="Gonzalez-Pimentel J.L."/>
            <person name="Miller A.Z."/>
            <person name="Laiz L."/>
            <person name="Saiz-Jimenez C."/>
        </authorList>
    </citation>
    <scope>NUCLEOTIDE SEQUENCE [LARGE SCALE GENOMIC DNA]</scope>
    <source>
        <strain evidence="2">1011MAR3C25</strain>
    </source>
</reference>
<comment type="caution">
    <text evidence="1">The sequence shown here is derived from an EMBL/GenBank/DDBJ whole genome shotgun (WGS) entry which is preliminary data.</text>
</comment>
<evidence type="ECO:0000313" key="2">
    <source>
        <dbReference type="Proteomes" id="UP000284202"/>
    </source>
</evidence>
<organism evidence="1 2">
    <name type="scientific">Paracoccus onubensis</name>
    <dbReference type="NCBI Taxonomy" id="1675788"/>
    <lineage>
        <taxon>Bacteria</taxon>
        <taxon>Pseudomonadati</taxon>
        <taxon>Pseudomonadota</taxon>
        <taxon>Alphaproteobacteria</taxon>
        <taxon>Rhodobacterales</taxon>
        <taxon>Paracoccaceae</taxon>
        <taxon>Paracoccus</taxon>
    </lineage>
</organism>
<dbReference type="OrthoDB" id="7762993at2"/>
<name>A0A418SSB3_9RHOB</name>
<proteinExistence type="predicted"/>
<accession>A0A418SSB3</accession>
<sequence length="285" mass="31808">MTKLRKATGPVTGKRRLIVHCGVQKTGSTSIQRYLMQNADLLANDLIVRTPTEGSPMRPLGRAAIDFSFHPDSSDSRQTLKIALDDVLETLPADSRPVLLSHENLAGAMPGNGGETRLFPALPSILAIVKEHATEFDVDFVYYTRRMSAWKPSVWAQAVRTDGYTRTEKEFMAETADLPGWKDLSVRLIESVGADCLSRFKLEDESDPLRLGLQLLHHAGLSDDRLNALQPLHAPSMSRLNESATEFIRHINMLNINPHARRKVINLIANEQHLFNSDHRSEGTL</sequence>
<protein>
    <recommendedName>
        <fullName evidence="3">Sulfotransferase family protein</fullName>
    </recommendedName>
</protein>
<dbReference type="Proteomes" id="UP000284202">
    <property type="component" value="Unassembled WGS sequence"/>
</dbReference>